<feature type="compositionally biased region" description="Acidic residues" evidence="1">
    <location>
        <begin position="154"/>
        <end position="163"/>
    </location>
</feature>
<evidence type="ECO:0000313" key="4">
    <source>
        <dbReference type="EMBL" id="EGD78451.1"/>
    </source>
</evidence>
<dbReference type="Pfam" id="PF02201">
    <property type="entry name" value="SWIB"/>
    <property type="match status" value="2"/>
</dbReference>
<dbReference type="InterPro" id="IPR014876">
    <property type="entry name" value="DEK_C"/>
</dbReference>
<keyword evidence="5" id="KW-1185">Reference proteome</keyword>
<dbReference type="Proteomes" id="UP000007799">
    <property type="component" value="Unassembled WGS sequence"/>
</dbReference>
<evidence type="ECO:0000259" key="2">
    <source>
        <dbReference type="PROSITE" id="PS51925"/>
    </source>
</evidence>
<dbReference type="Gene3D" id="1.10.10.60">
    <property type="entry name" value="Homeodomain-like"/>
    <property type="match status" value="1"/>
</dbReference>
<feature type="compositionally biased region" description="Low complexity" evidence="1">
    <location>
        <begin position="109"/>
        <end position="124"/>
    </location>
</feature>
<proteinExistence type="predicted"/>
<dbReference type="InParanoid" id="F2UMV2"/>
<dbReference type="InterPro" id="IPR019835">
    <property type="entry name" value="SWIB_domain"/>
</dbReference>
<dbReference type="Gene3D" id="1.10.245.10">
    <property type="entry name" value="SWIB/MDM2 domain"/>
    <property type="match status" value="2"/>
</dbReference>
<dbReference type="EMBL" id="GL832983">
    <property type="protein sequence ID" value="EGD78451.1"/>
    <property type="molecule type" value="Genomic_DNA"/>
</dbReference>
<feature type="compositionally biased region" description="Basic residues" evidence="1">
    <location>
        <begin position="167"/>
        <end position="176"/>
    </location>
</feature>
<dbReference type="SMART" id="SM00151">
    <property type="entry name" value="SWIB"/>
    <property type="match status" value="2"/>
</dbReference>
<dbReference type="PROSITE" id="PS51998">
    <property type="entry name" value="DEK_C"/>
    <property type="match status" value="1"/>
</dbReference>
<dbReference type="KEGG" id="sre:PTSG_09146"/>
<name>F2UMV2_SALR5</name>
<feature type="compositionally biased region" description="Low complexity" evidence="1">
    <location>
        <begin position="177"/>
        <end position="208"/>
    </location>
</feature>
<dbReference type="PROSITE" id="PS51925">
    <property type="entry name" value="SWIB_MDM2"/>
    <property type="match status" value="1"/>
</dbReference>
<evidence type="ECO:0000313" key="5">
    <source>
        <dbReference type="Proteomes" id="UP000007799"/>
    </source>
</evidence>
<evidence type="ECO:0008006" key="6">
    <source>
        <dbReference type="Google" id="ProtNLM"/>
    </source>
</evidence>
<dbReference type="eggNOG" id="KOG1946">
    <property type="taxonomic scope" value="Eukaryota"/>
</dbReference>
<dbReference type="PANTHER" id="PTHR13844">
    <property type="entry name" value="SWI/SNF-RELATED MATRIX-ASSOCIATED ACTIN-DEPENDENT REGULATOR OF CHROMATIN SUBFAMILY D"/>
    <property type="match status" value="1"/>
</dbReference>
<dbReference type="Pfam" id="PF08766">
    <property type="entry name" value="DEK_C"/>
    <property type="match status" value="1"/>
</dbReference>
<evidence type="ECO:0000256" key="1">
    <source>
        <dbReference type="SAM" id="MobiDB-lite"/>
    </source>
</evidence>
<feature type="domain" description="DEK-C" evidence="3">
    <location>
        <begin position="10"/>
        <end position="67"/>
    </location>
</feature>
<dbReference type="AlphaFoldDB" id="F2UMV2"/>
<dbReference type="OrthoDB" id="10251073at2759"/>
<dbReference type="InterPro" id="IPR003121">
    <property type="entry name" value="SWIB_MDM2_domain"/>
</dbReference>
<feature type="domain" description="DM2" evidence="2">
    <location>
        <begin position="294"/>
        <end position="377"/>
    </location>
</feature>
<dbReference type="OMA" id="AYNYEHE"/>
<accession>F2UMV2</accession>
<organism evidence="5">
    <name type="scientific">Salpingoeca rosetta (strain ATCC 50818 / BSB-021)</name>
    <dbReference type="NCBI Taxonomy" id="946362"/>
    <lineage>
        <taxon>Eukaryota</taxon>
        <taxon>Choanoflagellata</taxon>
        <taxon>Craspedida</taxon>
        <taxon>Salpingoecidae</taxon>
        <taxon>Salpingoeca</taxon>
    </lineage>
</organism>
<dbReference type="SUPFAM" id="SSF109715">
    <property type="entry name" value="DEK C-terminal domain"/>
    <property type="match status" value="1"/>
</dbReference>
<dbReference type="RefSeq" id="XP_004989400.1">
    <property type="nucleotide sequence ID" value="XM_004989343.1"/>
</dbReference>
<dbReference type="GeneID" id="16069945"/>
<dbReference type="CDD" id="cd10567">
    <property type="entry name" value="SWIB-MDM2_like"/>
    <property type="match status" value="1"/>
</dbReference>
<feature type="region of interest" description="Disordered" evidence="1">
    <location>
        <begin position="69"/>
        <end position="209"/>
    </location>
</feature>
<dbReference type="InterPro" id="IPR036885">
    <property type="entry name" value="SWIB_MDM2_dom_sf"/>
</dbReference>
<protein>
    <recommendedName>
        <fullName evidence="6">DM2 domain-containing protein</fullName>
    </recommendedName>
</protein>
<gene>
    <name evidence="4" type="ORF">PTSG_09146</name>
</gene>
<evidence type="ECO:0000259" key="3">
    <source>
        <dbReference type="PROSITE" id="PS51998"/>
    </source>
</evidence>
<dbReference type="SUPFAM" id="SSF47592">
    <property type="entry name" value="SWIB/MDM2 domain"/>
    <property type="match status" value="2"/>
</dbReference>
<sequence length="377" mass="41779">MATTMATTTLPSDAELEKLVEEELSRPGLDLGVVTRKSVRKDLSERLGVDLTPKKAVINAAIMAFFTRQQEDQEQEQQRRNGVGASSDGGSSSVKQEGGEAVKQEEAQSHPQKQQHQQQHASEQAAEDGEHAGESSDEEEGKSPRQRVSVGDMDLSDSDIEDSEFVRKKKQKRKSASARNSTAGAGSKKAASGSSSKSSGSSGTARKGAPTDKLYVYNVQLTEQDEINKGKTAYTYELELAEPLAEFLGEKYMARSEVTKRIWAYIRENNLPTKKGCRILDDKLSSALGRKTISFKTLPKALKTLMKPYRPPETYTIEDHNTDQQPVVKLLWAYIKENGLQDPRDGRRILCDDKMKAVFPDEMTAFSMNKFISPHLS</sequence>
<dbReference type="STRING" id="946362.F2UMV2"/>
<feature type="compositionally biased region" description="Low complexity" evidence="1">
    <location>
        <begin position="80"/>
        <end position="94"/>
    </location>
</feature>
<feature type="compositionally biased region" description="Basic and acidic residues" evidence="1">
    <location>
        <begin position="97"/>
        <end position="108"/>
    </location>
</feature>
<reference evidence="4" key="1">
    <citation type="submission" date="2009-08" db="EMBL/GenBank/DDBJ databases">
        <title>Annotation of Salpingoeca rosetta.</title>
        <authorList>
            <consortium name="The Broad Institute Genome Sequencing Platform"/>
            <person name="Russ C."/>
            <person name="Cuomo C."/>
            <person name="Burger G."/>
            <person name="Gray M.W."/>
            <person name="Holland P.W.H."/>
            <person name="King N."/>
            <person name="Lang F.B.F."/>
            <person name="Roger A.J."/>
            <person name="Ruiz-Trillo I."/>
            <person name="Young S.K."/>
            <person name="Zeng Q."/>
            <person name="Gargeya S."/>
            <person name="Alvarado L."/>
            <person name="Berlin A."/>
            <person name="Chapman S.B."/>
            <person name="Chen Z."/>
            <person name="Freedman E."/>
            <person name="Gellesch M."/>
            <person name="Goldberg J."/>
            <person name="Griggs A."/>
            <person name="Gujja S."/>
            <person name="Heilman E."/>
            <person name="Heiman D."/>
            <person name="Howarth C."/>
            <person name="Mehta T."/>
            <person name="Neiman D."/>
            <person name="Pearson M."/>
            <person name="Roberts A."/>
            <person name="Saif S."/>
            <person name="Shea T."/>
            <person name="Shenoy N."/>
            <person name="Sisk P."/>
            <person name="Stolte C."/>
            <person name="Sykes S."/>
            <person name="White J."/>
            <person name="Yandava C."/>
            <person name="Haas B."/>
            <person name="Nusbaum C."/>
            <person name="Birren B."/>
        </authorList>
    </citation>
    <scope>NUCLEOTIDE SEQUENCE [LARGE SCALE GENOMIC DNA]</scope>
    <source>
        <strain evidence="4">ATCC 50818</strain>
    </source>
</reference>